<keyword evidence="2" id="KW-0732">Signal</keyword>
<feature type="compositionally biased region" description="Polar residues" evidence="1">
    <location>
        <begin position="75"/>
        <end position="89"/>
    </location>
</feature>
<reference evidence="3 4" key="1">
    <citation type="journal article" date="2016" name="Genome Announc.">
        <title>Genome Sequence of Madurella mycetomatis mm55, Isolated from a Human Mycetoma Case in Sudan.</title>
        <authorList>
            <person name="Smit S."/>
            <person name="Derks M.F."/>
            <person name="Bervoets S."/>
            <person name="Fahal A."/>
            <person name="van Leeuwen W."/>
            <person name="van Belkum A."/>
            <person name="van de Sande W.W."/>
        </authorList>
    </citation>
    <scope>NUCLEOTIDE SEQUENCE [LARGE SCALE GENOMIC DNA]</scope>
    <source>
        <strain evidence="4">mm55</strain>
    </source>
</reference>
<evidence type="ECO:0008006" key="5">
    <source>
        <dbReference type="Google" id="ProtNLM"/>
    </source>
</evidence>
<dbReference type="AlphaFoldDB" id="A0A175WCC5"/>
<dbReference type="VEuPathDB" id="FungiDB:MMYC01_202636"/>
<name>A0A175WCC5_9PEZI</name>
<feature type="chain" id="PRO_5008043883" description="Infection structure specific protein" evidence="2">
    <location>
        <begin position="19"/>
        <end position="234"/>
    </location>
</feature>
<proteinExistence type="predicted"/>
<feature type="signal peptide" evidence="2">
    <location>
        <begin position="1"/>
        <end position="18"/>
    </location>
</feature>
<evidence type="ECO:0000256" key="1">
    <source>
        <dbReference type="SAM" id="MobiDB-lite"/>
    </source>
</evidence>
<gene>
    <name evidence="3" type="ORF">MMYC01_202636</name>
</gene>
<protein>
    <recommendedName>
        <fullName evidence="5">Infection structure specific protein</fullName>
    </recommendedName>
</protein>
<feature type="region of interest" description="Disordered" evidence="1">
    <location>
        <begin position="180"/>
        <end position="211"/>
    </location>
</feature>
<keyword evidence="4" id="KW-1185">Reference proteome</keyword>
<evidence type="ECO:0000256" key="2">
    <source>
        <dbReference type="SAM" id="SignalP"/>
    </source>
</evidence>
<organism evidence="3 4">
    <name type="scientific">Madurella mycetomatis</name>
    <dbReference type="NCBI Taxonomy" id="100816"/>
    <lineage>
        <taxon>Eukaryota</taxon>
        <taxon>Fungi</taxon>
        <taxon>Dikarya</taxon>
        <taxon>Ascomycota</taxon>
        <taxon>Pezizomycotina</taxon>
        <taxon>Sordariomycetes</taxon>
        <taxon>Sordariomycetidae</taxon>
        <taxon>Sordariales</taxon>
        <taxon>Sordariales incertae sedis</taxon>
        <taxon>Madurella</taxon>
    </lineage>
</organism>
<dbReference type="Proteomes" id="UP000078237">
    <property type="component" value="Unassembled WGS sequence"/>
</dbReference>
<accession>A0A175WCC5</accession>
<evidence type="ECO:0000313" key="4">
    <source>
        <dbReference type="Proteomes" id="UP000078237"/>
    </source>
</evidence>
<comment type="caution">
    <text evidence="3">The sequence shown here is derived from an EMBL/GenBank/DDBJ whole genome shotgun (WGS) entry which is preliminary data.</text>
</comment>
<dbReference type="EMBL" id="LCTW02000035">
    <property type="protein sequence ID" value="KXX81428.1"/>
    <property type="molecule type" value="Genomic_DNA"/>
</dbReference>
<evidence type="ECO:0000313" key="3">
    <source>
        <dbReference type="EMBL" id="KXX81428.1"/>
    </source>
</evidence>
<feature type="region of interest" description="Disordered" evidence="1">
    <location>
        <begin position="67"/>
        <end position="94"/>
    </location>
</feature>
<feature type="compositionally biased region" description="Polar residues" evidence="1">
    <location>
        <begin position="180"/>
        <end position="191"/>
    </location>
</feature>
<sequence>MHSHVAILLLVGVSLALANPAPMITAAPGHAFKPRQVTATASSTPISELDPCSTSFDAFLSSRPTQGPAIDEYLRSNSPTEISRPSRTDPSGIESECSQRFDWRATFVPPASISSEYTSFLNAWTSWVVTAQPEATSLASACAGAGGLAENALLLVMTDIEDCKTALSVFHGLINAAELTSTDSPQPTQGDSGEDGNEALTTDTSTGAAAGPRETGYVAAAMAAAGVVGMMGLA</sequence>